<dbReference type="Proteomes" id="UP000235387">
    <property type="component" value="Unassembled WGS sequence"/>
</dbReference>
<dbReference type="AlphaFoldDB" id="A0A2N7L8A8"/>
<name>A0A2N7L8A8_9GAMM</name>
<reference evidence="2" key="1">
    <citation type="submission" date="2016-07" db="EMBL/GenBank/DDBJ databases">
        <title>Nontailed viruses are major unrecognized killers of bacteria in the ocean.</title>
        <authorList>
            <person name="Kauffman K."/>
            <person name="Hussain F."/>
            <person name="Yang J."/>
            <person name="Arevalo P."/>
            <person name="Brown J."/>
            <person name="Cutler M."/>
            <person name="Kelly L."/>
            <person name="Polz M.F."/>
        </authorList>
    </citation>
    <scope>NUCLEOTIDE SEQUENCE [LARGE SCALE GENOMIC DNA]</scope>
    <source>
        <strain evidence="2">10N.261.45.A10</strain>
    </source>
</reference>
<evidence type="ECO:0008006" key="3">
    <source>
        <dbReference type="Google" id="ProtNLM"/>
    </source>
</evidence>
<protein>
    <recommendedName>
        <fullName evidence="3">Phage tail tape measure protein</fullName>
    </recommendedName>
</protein>
<sequence length="594" mass="63410">MSTLNSEIVINLSGNLAARARTYSTAMTRFAESNSRMARGFRHSVRGINKGLDAMENRYTALVATVAGGAVANRLVTLDRRLSRLSVAADLTKEQTRALYEEIENISRSEGIRIDPTQTLEGLEVVMEKLGDIDFARQNMGNIALFSQATGATGGHIGAVLTQLKKLSVETQQDVMTAMDTLNVQGKSGAFTMASFAAQGERLLSTYAATGRQGVDAVLELGAAMQVIRSGAGSDDQAVTAYEAFIREVTTPDKVKKLKELAGINVFDPDKLKQGAEVMRPLPDLMKDIITQAGSSQTYTMSQALNTIKFGEEAMRALKPLMGEFSANGSINAFDQFLSVTADGSTTMQDAAKVAKDYQASVDNLMTAVHRLTQRELAGPFQDLADAVNSLDADTLDRWLQLGKNIGVTVAALIAARKALGVAKDLKSVFGRTSRIGGAASGIAGGVTPVYVVNMSPNNALPGADGNTTHGQNRSTQATGRNRWLSMASQATTVGYGMVNLAPDFSPIDIRRQSDVDTTGMPSSFVPGAGLLDVWDEISGWFSGQPTPSQSAEPNEIKGKIAIEMHENRARIKSADVRYNGIPLTVDHGLSMAD</sequence>
<organism evidence="1 2">
    <name type="scientific">Enterovibrio norvegicus</name>
    <dbReference type="NCBI Taxonomy" id="188144"/>
    <lineage>
        <taxon>Bacteria</taxon>
        <taxon>Pseudomonadati</taxon>
        <taxon>Pseudomonadota</taxon>
        <taxon>Gammaproteobacteria</taxon>
        <taxon>Vibrionales</taxon>
        <taxon>Vibrionaceae</taxon>
        <taxon>Enterovibrio</taxon>
    </lineage>
</organism>
<evidence type="ECO:0000313" key="2">
    <source>
        <dbReference type="Proteomes" id="UP000235387"/>
    </source>
</evidence>
<comment type="caution">
    <text evidence="1">The sequence shown here is derived from an EMBL/GenBank/DDBJ whole genome shotgun (WGS) entry which is preliminary data.</text>
</comment>
<accession>A0A2N7L8A8</accession>
<evidence type="ECO:0000313" key="1">
    <source>
        <dbReference type="EMBL" id="PMN90414.1"/>
    </source>
</evidence>
<dbReference type="EMBL" id="MDAL01000030">
    <property type="protein sequence ID" value="PMN90414.1"/>
    <property type="molecule type" value="Genomic_DNA"/>
</dbReference>
<gene>
    <name evidence="1" type="ORF">BCT23_19870</name>
</gene>
<proteinExistence type="predicted"/>
<dbReference type="RefSeq" id="WP_102391391.1">
    <property type="nucleotide sequence ID" value="NZ_MDAL01000030.1"/>
</dbReference>